<sequence length="209" mass="24131">MNLSEAMNIVKIFKNESVKETLNGLQKLEKTISISNFETIYLAAKIIKEASSQIDEIVHASGIMIAKEVWLNEREKVEYLSLGAGNHKERFDMETNLRIAEFKFGKWNEKSANGIRRRGYFGNYVSLLAAKDPRIKYFVVEDKVAFVKFMNGKASWRNVLSKNPSGFKKLEKFIIENKKEYLVTVGEIYKEFEGRVTIIEFNQIIENAN</sequence>
<evidence type="ECO:0008006" key="3">
    <source>
        <dbReference type="Google" id="ProtNLM"/>
    </source>
</evidence>
<dbReference type="RefSeq" id="WP_139261679.1">
    <property type="nucleotide sequence ID" value="NZ_FQWH01000010.1"/>
</dbReference>
<dbReference type="EMBL" id="FQWH01000010">
    <property type="protein sequence ID" value="SHH43044.1"/>
    <property type="molecule type" value="Genomic_DNA"/>
</dbReference>
<proteinExistence type="predicted"/>
<organism evidence="1 2">
    <name type="scientific">Flavobacterium johnsoniae</name>
    <name type="common">Cytophaga johnsonae</name>
    <dbReference type="NCBI Taxonomy" id="986"/>
    <lineage>
        <taxon>Bacteria</taxon>
        <taxon>Pseudomonadati</taxon>
        <taxon>Bacteroidota</taxon>
        <taxon>Flavobacteriia</taxon>
        <taxon>Flavobacteriales</taxon>
        <taxon>Flavobacteriaceae</taxon>
        <taxon>Flavobacterium</taxon>
    </lineage>
</organism>
<protein>
    <recommendedName>
        <fullName evidence="3">Restriction endonuclease</fullName>
    </recommendedName>
</protein>
<name>A0A1M5SWX6_FLAJO</name>
<evidence type="ECO:0000313" key="2">
    <source>
        <dbReference type="Proteomes" id="UP000184112"/>
    </source>
</evidence>
<reference evidence="1 2" key="1">
    <citation type="submission" date="2016-11" db="EMBL/GenBank/DDBJ databases">
        <authorList>
            <person name="Jaros S."/>
            <person name="Januszkiewicz K."/>
            <person name="Wedrychowicz H."/>
        </authorList>
    </citation>
    <scope>NUCLEOTIDE SEQUENCE [LARGE SCALE GENOMIC DNA]</scope>
    <source>
        <strain evidence="1 2">DSM 6792</strain>
    </source>
</reference>
<dbReference type="AlphaFoldDB" id="A0A1M5SWX6"/>
<accession>A0A1M5SWX6</accession>
<gene>
    <name evidence="1" type="ORF">SAMN05444388_110173</name>
</gene>
<evidence type="ECO:0000313" key="1">
    <source>
        <dbReference type="EMBL" id="SHH43044.1"/>
    </source>
</evidence>
<dbReference type="Proteomes" id="UP000184112">
    <property type="component" value="Unassembled WGS sequence"/>
</dbReference>